<sequence length="42" mass="5209">MRKKNKIIKINYVYYQYDYVDTILQLGYSHPKMLAYIQNCKF</sequence>
<evidence type="ECO:0000313" key="1">
    <source>
        <dbReference type="EMBL" id="QHT84710.1"/>
    </source>
</evidence>
<proteinExistence type="predicted"/>
<reference evidence="1" key="1">
    <citation type="journal article" date="2020" name="Nature">
        <title>Giant virus diversity and host interactions through global metagenomics.</title>
        <authorList>
            <person name="Schulz F."/>
            <person name="Roux S."/>
            <person name="Paez-Espino D."/>
            <person name="Jungbluth S."/>
            <person name="Walsh D.A."/>
            <person name="Denef V.J."/>
            <person name="McMahon K.D."/>
            <person name="Konstantinidis K.T."/>
            <person name="Eloe-Fadrosh E.A."/>
            <person name="Kyrpides N.C."/>
            <person name="Woyke T."/>
        </authorList>
    </citation>
    <scope>NUCLEOTIDE SEQUENCE</scope>
    <source>
        <strain evidence="1">GVMAG-M-3300023184-177</strain>
    </source>
</reference>
<dbReference type="AlphaFoldDB" id="A0A6C0HWB8"/>
<dbReference type="EMBL" id="MN740024">
    <property type="protein sequence ID" value="QHT84710.1"/>
    <property type="molecule type" value="Genomic_DNA"/>
</dbReference>
<name>A0A6C0HWB8_9ZZZZ</name>
<accession>A0A6C0HWB8</accession>
<protein>
    <submittedName>
        <fullName evidence="1">Uncharacterized protein</fullName>
    </submittedName>
</protein>
<organism evidence="1">
    <name type="scientific">viral metagenome</name>
    <dbReference type="NCBI Taxonomy" id="1070528"/>
    <lineage>
        <taxon>unclassified sequences</taxon>
        <taxon>metagenomes</taxon>
        <taxon>organismal metagenomes</taxon>
    </lineage>
</organism>